<feature type="transmembrane region" description="Helical" evidence="6">
    <location>
        <begin position="50"/>
        <end position="73"/>
    </location>
</feature>
<gene>
    <name evidence="7" type="ORF">B0I08_103204</name>
</gene>
<comment type="caution">
    <text evidence="7">The sequence shown here is derived from an EMBL/GenBank/DDBJ whole genome shotgun (WGS) entry which is preliminary data.</text>
</comment>
<accession>A0A2T0VFL1</accession>
<evidence type="ECO:0000256" key="4">
    <source>
        <dbReference type="ARBA" id="ARBA00022989"/>
    </source>
</evidence>
<feature type="transmembrane region" description="Helical" evidence="6">
    <location>
        <begin position="162"/>
        <end position="182"/>
    </location>
</feature>
<protein>
    <submittedName>
        <fullName evidence="7">Threonine/homoserine/homoserine lactone efflux protein</fullName>
    </submittedName>
</protein>
<evidence type="ECO:0000256" key="2">
    <source>
        <dbReference type="ARBA" id="ARBA00022475"/>
    </source>
</evidence>
<dbReference type="PANTHER" id="PTHR30086:SF20">
    <property type="entry name" value="ARGININE EXPORTER PROTEIN ARGO-RELATED"/>
    <property type="match status" value="1"/>
</dbReference>
<evidence type="ECO:0000256" key="5">
    <source>
        <dbReference type="ARBA" id="ARBA00023136"/>
    </source>
</evidence>
<dbReference type="AlphaFoldDB" id="A0A2T0VFL1"/>
<dbReference type="GO" id="GO:0005886">
    <property type="term" value="C:plasma membrane"/>
    <property type="evidence" value="ECO:0007669"/>
    <property type="project" value="UniProtKB-SubCell"/>
</dbReference>
<dbReference type="InterPro" id="IPR001123">
    <property type="entry name" value="LeuE-type"/>
</dbReference>
<reference evidence="7 8" key="1">
    <citation type="submission" date="2018-03" db="EMBL/GenBank/DDBJ databases">
        <title>Genomic Encyclopedia of Type Strains, Phase III (KMG-III): the genomes of soil and plant-associated and newly described type strains.</title>
        <authorList>
            <person name="Whitman W."/>
        </authorList>
    </citation>
    <scope>NUCLEOTIDE SEQUENCE [LARGE SCALE GENOMIC DNA]</scope>
    <source>
        <strain evidence="7 8">CGMCC 1.12484</strain>
    </source>
</reference>
<keyword evidence="5 6" id="KW-0472">Membrane</keyword>
<evidence type="ECO:0000256" key="1">
    <source>
        <dbReference type="ARBA" id="ARBA00004651"/>
    </source>
</evidence>
<feature type="transmembrane region" description="Helical" evidence="6">
    <location>
        <begin position="16"/>
        <end position="38"/>
    </location>
</feature>
<dbReference type="PIRSF" id="PIRSF006324">
    <property type="entry name" value="LeuE"/>
    <property type="match status" value="1"/>
</dbReference>
<dbReference type="GO" id="GO:0015171">
    <property type="term" value="F:amino acid transmembrane transporter activity"/>
    <property type="evidence" value="ECO:0007669"/>
    <property type="project" value="TreeGrafter"/>
</dbReference>
<dbReference type="PANTHER" id="PTHR30086">
    <property type="entry name" value="ARGININE EXPORTER PROTEIN ARGO"/>
    <property type="match status" value="1"/>
</dbReference>
<keyword evidence="4 6" id="KW-1133">Transmembrane helix</keyword>
<keyword evidence="8" id="KW-1185">Reference proteome</keyword>
<keyword evidence="2" id="KW-1003">Cell membrane</keyword>
<dbReference type="EMBL" id="PVTL01000003">
    <property type="protein sequence ID" value="PRY68998.1"/>
    <property type="molecule type" value="Genomic_DNA"/>
</dbReference>
<sequence>MCVEDYRLGMIPMPTLLAFTLTALLFVVIPGPSVLFVIGRALSLGRTGALLSVLGNALGFVVQIVGISFGLGVLIERSIVLFTIVKIVGALFLVYLGVQAIRHRKPKPGSATYTPVSRWRSLGEGAVVGVTNPKSIVFFIAVLPQFVTLSAGNIPLQLFTLGLIFAALAVLSDSVWALGASAARGWFARSPRRLEVMGAGGGVAMIGLGGAMALTGNKN</sequence>
<evidence type="ECO:0000256" key="6">
    <source>
        <dbReference type="SAM" id="Phobius"/>
    </source>
</evidence>
<name>A0A2T0VFL1_9MICO</name>
<evidence type="ECO:0000313" key="8">
    <source>
        <dbReference type="Proteomes" id="UP000237983"/>
    </source>
</evidence>
<feature type="transmembrane region" description="Helical" evidence="6">
    <location>
        <begin position="79"/>
        <end position="98"/>
    </location>
</feature>
<evidence type="ECO:0000313" key="7">
    <source>
        <dbReference type="EMBL" id="PRY68998.1"/>
    </source>
</evidence>
<dbReference type="Pfam" id="PF01810">
    <property type="entry name" value="LysE"/>
    <property type="match status" value="1"/>
</dbReference>
<feature type="transmembrane region" description="Helical" evidence="6">
    <location>
        <begin position="194"/>
        <end position="214"/>
    </location>
</feature>
<dbReference type="Proteomes" id="UP000237983">
    <property type="component" value="Unassembled WGS sequence"/>
</dbReference>
<evidence type="ECO:0000256" key="3">
    <source>
        <dbReference type="ARBA" id="ARBA00022692"/>
    </source>
</evidence>
<organism evidence="7 8">
    <name type="scientific">Glaciihabitans tibetensis</name>
    <dbReference type="NCBI Taxonomy" id="1266600"/>
    <lineage>
        <taxon>Bacteria</taxon>
        <taxon>Bacillati</taxon>
        <taxon>Actinomycetota</taxon>
        <taxon>Actinomycetes</taxon>
        <taxon>Micrococcales</taxon>
        <taxon>Microbacteriaceae</taxon>
        <taxon>Glaciihabitans</taxon>
    </lineage>
</organism>
<keyword evidence="3 6" id="KW-0812">Transmembrane</keyword>
<proteinExistence type="predicted"/>
<comment type="subcellular location">
    <subcellularLocation>
        <location evidence="1">Cell membrane</location>
        <topology evidence="1">Multi-pass membrane protein</topology>
    </subcellularLocation>
</comment>